<proteinExistence type="predicted"/>
<evidence type="ECO:0000256" key="1">
    <source>
        <dbReference type="SAM" id="SignalP"/>
    </source>
</evidence>
<dbReference type="AlphaFoldDB" id="M5FRI8"/>
<dbReference type="RefSeq" id="XP_040625201.1">
    <property type="nucleotide sequence ID" value="XM_040773665.1"/>
</dbReference>
<gene>
    <name evidence="2" type="ORF">DACRYDRAFT_24381</name>
</gene>
<sequence length="143" mass="15144">MFVTSRLLFFYLAIFVGANVASPVGLNCFDCPGTNKHGAGNSFQDMHHGGLICFYSGMSAACSYEATTGEAWREIPSDCLPTAQPVHCSTEHDSSSPAARPPVKAGSIMGVMKGKMGNRLTAQQREEKARILADLLAGGQFGA</sequence>
<organism evidence="2 3">
    <name type="scientific">Dacryopinax primogenitus (strain DJM 731)</name>
    <name type="common">Brown rot fungus</name>
    <dbReference type="NCBI Taxonomy" id="1858805"/>
    <lineage>
        <taxon>Eukaryota</taxon>
        <taxon>Fungi</taxon>
        <taxon>Dikarya</taxon>
        <taxon>Basidiomycota</taxon>
        <taxon>Agaricomycotina</taxon>
        <taxon>Dacrymycetes</taxon>
        <taxon>Dacrymycetales</taxon>
        <taxon>Dacrymycetaceae</taxon>
        <taxon>Dacryopinax</taxon>
    </lineage>
</organism>
<dbReference type="HOGENOM" id="CLU_1806111_0_0_1"/>
<keyword evidence="1" id="KW-0732">Signal</keyword>
<feature type="signal peptide" evidence="1">
    <location>
        <begin position="1"/>
        <end position="21"/>
    </location>
</feature>
<protein>
    <submittedName>
        <fullName evidence="2">Uncharacterized protein</fullName>
    </submittedName>
</protein>
<accession>M5FRI8</accession>
<keyword evidence="3" id="KW-1185">Reference proteome</keyword>
<name>M5FRI8_DACPD</name>
<dbReference type="OrthoDB" id="3352330at2759"/>
<dbReference type="GeneID" id="63688727"/>
<dbReference type="EMBL" id="JH795873">
    <property type="protein sequence ID" value="EJT98303.1"/>
    <property type="molecule type" value="Genomic_DNA"/>
</dbReference>
<reference evidence="2 3" key="1">
    <citation type="journal article" date="2012" name="Science">
        <title>The Paleozoic origin of enzymatic lignin decomposition reconstructed from 31 fungal genomes.</title>
        <authorList>
            <person name="Floudas D."/>
            <person name="Binder M."/>
            <person name="Riley R."/>
            <person name="Barry K."/>
            <person name="Blanchette R.A."/>
            <person name="Henrissat B."/>
            <person name="Martinez A.T."/>
            <person name="Otillar R."/>
            <person name="Spatafora J.W."/>
            <person name="Yadav J.S."/>
            <person name="Aerts A."/>
            <person name="Benoit I."/>
            <person name="Boyd A."/>
            <person name="Carlson A."/>
            <person name="Copeland A."/>
            <person name="Coutinho P.M."/>
            <person name="de Vries R.P."/>
            <person name="Ferreira P."/>
            <person name="Findley K."/>
            <person name="Foster B."/>
            <person name="Gaskell J."/>
            <person name="Glotzer D."/>
            <person name="Gorecki P."/>
            <person name="Heitman J."/>
            <person name="Hesse C."/>
            <person name="Hori C."/>
            <person name="Igarashi K."/>
            <person name="Jurgens J.A."/>
            <person name="Kallen N."/>
            <person name="Kersten P."/>
            <person name="Kohler A."/>
            <person name="Kuees U."/>
            <person name="Kumar T.K.A."/>
            <person name="Kuo A."/>
            <person name="LaButti K."/>
            <person name="Larrondo L.F."/>
            <person name="Lindquist E."/>
            <person name="Ling A."/>
            <person name="Lombard V."/>
            <person name="Lucas S."/>
            <person name="Lundell T."/>
            <person name="Martin R."/>
            <person name="McLaughlin D.J."/>
            <person name="Morgenstern I."/>
            <person name="Morin E."/>
            <person name="Murat C."/>
            <person name="Nagy L.G."/>
            <person name="Nolan M."/>
            <person name="Ohm R.A."/>
            <person name="Patyshakuliyeva A."/>
            <person name="Rokas A."/>
            <person name="Ruiz-Duenas F.J."/>
            <person name="Sabat G."/>
            <person name="Salamov A."/>
            <person name="Samejima M."/>
            <person name="Schmutz J."/>
            <person name="Slot J.C."/>
            <person name="St John F."/>
            <person name="Stenlid J."/>
            <person name="Sun H."/>
            <person name="Sun S."/>
            <person name="Syed K."/>
            <person name="Tsang A."/>
            <person name="Wiebenga A."/>
            <person name="Young D."/>
            <person name="Pisabarro A."/>
            <person name="Eastwood D.C."/>
            <person name="Martin F."/>
            <person name="Cullen D."/>
            <person name="Grigoriev I.V."/>
            <person name="Hibbett D.S."/>
        </authorList>
    </citation>
    <scope>NUCLEOTIDE SEQUENCE [LARGE SCALE GENOMIC DNA]</scope>
    <source>
        <strain evidence="2 3">DJM-731 SS1</strain>
    </source>
</reference>
<evidence type="ECO:0000313" key="3">
    <source>
        <dbReference type="Proteomes" id="UP000030653"/>
    </source>
</evidence>
<evidence type="ECO:0000313" key="2">
    <source>
        <dbReference type="EMBL" id="EJT98303.1"/>
    </source>
</evidence>
<dbReference type="Proteomes" id="UP000030653">
    <property type="component" value="Unassembled WGS sequence"/>
</dbReference>
<feature type="chain" id="PRO_5004067175" evidence="1">
    <location>
        <begin position="22"/>
        <end position="143"/>
    </location>
</feature>